<comment type="cofactor">
    <cofactor evidence="1 9">
        <name>Mg(2+)</name>
        <dbReference type="ChEBI" id="CHEBI:18420"/>
    </cofactor>
</comment>
<keyword evidence="9" id="KW-0999">Mitochondrion inner membrane</keyword>
<accession>A0A9P7VR88</accession>
<organism evidence="10 11">
    <name type="scientific">Guyanagaster necrorhizus</name>
    <dbReference type="NCBI Taxonomy" id="856835"/>
    <lineage>
        <taxon>Eukaryota</taxon>
        <taxon>Fungi</taxon>
        <taxon>Dikarya</taxon>
        <taxon>Basidiomycota</taxon>
        <taxon>Agaricomycotina</taxon>
        <taxon>Agaricomycetes</taxon>
        <taxon>Agaricomycetidae</taxon>
        <taxon>Agaricales</taxon>
        <taxon>Marasmiineae</taxon>
        <taxon>Physalacriaceae</taxon>
        <taxon>Guyanagaster</taxon>
    </lineage>
</organism>
<evidence type="ECO:0000256" key="1">
    <source>
        <dbReference type="ARBA" id="ARBA00001946"/>
    </source>
</evidence>
<evidence type="ECO:0000313" key="10">
    <source>
        <dbReference type="EMBL" id="KAG7445352.1"/>
    </source>
</evidence>
<dbReference type="GO" id="GO:0005743">
    <property type="term" value="C:mitochondrial inner membrane"/>
    <property type="evidence" value="ECO:0007669"/>
    <property type="project" value="UniProtKB-SubCell"/>
</dbReference>
<comment type="pathway">
    <text evidence="9">Cofactor biosynthesis; ubiquinone biosynthesis.</text>
</comment>
<feature type="transmembrane region" description="Helical" evidence="9">
    <location>
        <begin position="275"/>
        <end position="293"/>
    </location>
</feature>
<keyword evidence="9" id="KW-0831">Ubiquinone biosynthesis</keyword>
<evidence type="ECO:0000313" key="11">
    <source>
        <dbReference type="Proteomes" id="UP000812287"/>
    </source>
</evidence>
<comment type="catalytic activity">
    <reaction evidence="9">
        <text>an all-trans-polyprenyl diphosphate + 4-hydroxybenzoate = a 4-hydroxy-3-(all-trans-polyprenyl)benzoate + diphosphate</text>
        <dbReference type="Rhea" id="RHEA:44504"/>
        <dbReference type="Rhea" id="RHEA-COMP:9514"/>
        <dbReference type="Rhea" id="RHEA-COMP:9564"/>
        <dbReference type="ChEBI" id="CHEBI:17879"/>
        <dbReference type="ChEBI" id="CHEBI:33019"/>
        <dbReference type="ChEBI" id="CHEBI:58914"/>
        <dbReference type="ChEBI" id="CHEBI:78396"/>
        <dbReference type="EC" id="2.5.1.39"/>
    </reaction>
</comment>
<dbReference type="Pfam" id="PF01040">
    <property type="entry name" value="UbiA"/>
    <property type="match status" value="1"/>
</dbReference>
<dbReference type="GO" id="GO:0008299">
    <property type="term" value="P:isoprenoid biosynthetic process"/>
    <property type="evidence" value="ECO:0007669"/>
    <property type="project" value="UniProtKB-UniRule"/>
</dbReference>
<reference evidence="10" key="1">
    <citation type="submission" date="2020-11" db="EMBL/GenBank/DDBJ databases">
        <title>Adaptations for nitrogen fixation in a non-lichenized fungal sporocarp promotes dispersal by wood-feeding termites.</title>
        <authorList>
            <consortium name="DOE Joint Genome Institute"/>
            <person name="Koch R.A."/>
            <person name="Yoon G."/>
            <person name="Arayal U."/>
            <person name="Lail K."/>
            <person name="Amirebrahimi M."/>
            <person name="Labutti K."/>
            <person name="Lipzen A."/>
            <person name="Riley R."/>
            <person name="Barry K."/>
            <person name="Henrissat B."/>
            <person name="Grigoriev I.V."/>
            <person name="Herr J.R."/>
            <person name="Aime M.C."/>
        </authorList>
    </citation>
    <scope>NUCLEOTIDE SEQUENCE</scope>
    <source>
        <strain evidence="10">MCA 3950</strain>
    </source>
</reference>
<dbReference type="PROSITE" id="PS00943">
    <property type="entry name" value="UBIA"/>
    <property type="match status" value="1"/>
</dbReference>
<feature type="transmembrane region" description="Helical" evidence="9">
    <location>
        <begin position="126"/>
        <end position="147"/>
    </location>
</feature>
<feature type="transmembrane region" description="Helical" evidence="9">
    <location>
        <begin position="153"/>
        <end position="172"/>
    </location>
</feature>
<feature type="transmembrane region" description="Helical" evidence="9">
    <location>
        <begin position="181"/>
        <end position="198"/>
    </location>
</feature>
<keyword evidence="8 9" id="KW-0472">Membrane</keyword>
<dbReference type="AlphaFoldDB" id="A0A9P7VR88"/>
<feature type="transmembrane region" description="Helical" evidence="9">
    <location>
        <begin position="238"/>
        <end position="263"/>
    </location>
</feature>
<comment type="subcellular location">
    <subcellularLocation>
        <location evidence="2">Membrane</location>
        <topology evidence="2">Multi-pass membrane protein</topology>
    </subcellularLocation>
    <subcellularLocation>
        <location evidence="9">Mitochondrion inner membrane</location>
        <topology evidence="9">Multi-pass membrane protein</topology>
        <orientation evidence="9">Matrix side</orientation>
    </subcellularLocation>
</comment>
<dbReference type="EC" id="2.5.1.39" evidence="9"/>
<dbReference type="InterPro" id="IPR000537">
    <property type="entry name" value="UbiA_prenyltransferase"/>
</dbReference>
<evidence type="ECO:0000256" key="8">
    <source>
        <dbReference type="ARBA" id="ARBA00023136"/>
    </source>
</evidence>
<dbReference type="Gene3D" id="1.20.120.1780">
    <property type="entry name" value="UbiA prenyltransferase"/>
    <property type="match status" value="1"/>
</dbReference>
<dbReference type="GO" id="GO:0008412">
    <property type="term" value="F:4-hydroxybenzoate polyprenyltransferase activity"/>
    <property type="evidence" value="ECO:0007669"/>
    <property type="project" value="UniProtKB-EC"/>
</dbReference>
<dbReference type="InterPro" id="IPR006370">
    <property type="entry name" value="HB_polyprenyltransferase-like"/>
</dbReference>
<proteinExistence type="inferred from homology"/>
<protein>
    <recommendedName>
        <fullName evidence="9">4-hydroxybenzoate polyprenyltransferase, mitochondrial</fullName>
        <shortName evidence="9">4-HB polyprenyltransferase</shortName>
        <ecNumber evidence="9">2.5.1.39</ecNumber>
    </recommendedName>
    <alternativeName>
        <fullName evidence="9">Para-hydroxybenzoate--polyprenyltransferase</fullName>
        <shortName evidence="9">PHB:PPT</shortName>
        <shortName evidence="9">PHB:polyprenyltransferase</shortName>
    </alternativeName>
</protein>
<feature type="transmembrane region" description="Helical" evidence="9">
    <location>
        <begin position="204"/>
        <end position="226"/>
    </location>
</feature>
<keyword evidence="9" id="KW-0496">Mitochondrion</keyword>
<evidence type="ECO:0000256" key="7">
    <source>
        <dbReference type="ARBA" id="ARBA00022989"/>
    </source>
</evidence>
<dbReference type="InterPro" id="IPR030470">
    <property type="entry name" value="UbiA_prenylTrfase_CS"/>
</dbReference>
<dbReference type="Proteomes" id="UP000812287">
    <property type="component" value="Unassembled WGS sequence"/>
</dbReference>
<dbReference type="InterPro" id="IPR044878">
    <property type="entry name" value="UbiA_sf"/>
</dbReference>
<dbReference type="InterPro" id="IPR039653">
    <property type="entry name" value="Prenyltransferase"/>
</dbReference>
<dbReference type="PANTHER" id="PTHR11048:SF28">
    <property type="entry name" value="4-HYDROXYBENZOATE POLYPRENYLTRANSFERASE, MITOCHONDRIAL"/>
    <property type="match status" value="1"/>
</dbReference>
<sequence>MSSETASLLHSHEKLPTHYAPPARANQNFPLNSGPESWHPYLELIRLDKPTGTILMFWPFAWGLTMASYSMAPTIALYSYAYKLIECLIGAFIIRSSACTVNDIFDMNMDAGVERTKNRPLPSGRITVLAATVFLLVQYALGILFFYLTLDGLAFYAALFQLLPLFAIYPLLKRVTYWPQAWLGFAMNFGFVTAYVSTTNTFDSAILCSALAACWCWTMLYDTIYACQDIVDDVKTGVLSTAILFGTWIRPMLIGYATIFVAMLSVAGCLNRQDWGYFVFSICGTATHLIWQFSTVELDKPESCWINFKRNGQLGWIVWGGLLIDYSKKSATFLFSR</sequence>
<evidence type="ECO:0000256" key="2">
    <source>
        <dbReference type="ARBA" id="ARBA00004141"/>
    </source>
</evidence>
<comment type="pathway">
    <text evidence="3">Secondary metabolite biosynthesis.</text>
</comment>
<gene>
    <name evidence="10" type="ORF">BT62DRAFT_981249</name>
</gene>
<keyword evidence="7 9" id="KW-1133">Transmembrane helix</keyword>
<comment type="caution">
    <text evidence="10">The sequence shown here is derived from an EMBL/GenBank/DDBJ whole genome shotgun (WGS) entry which is preliminary data.</text>
</comment>
<dbReference type="GeneID" id="66111878"/>
<keyword evidence="11" id="KW-1185">Reference proteome</keyword>
<keyword evidence="5 9" id="KW-0808">Transferase</keyword>
<evidence type="ECO:0000256" key="5">
    <source>
        <dbReference type="ARBA" id="ARBA00022679"/>
    </source>
</evidence>
<dbReference type="Gene3D" id="1.10.357.140">
    <property type="entry name" value="UbiA prenyltransferase"/>
    <property type="match status" value="1"/>
</dbReference>
<comment type="similarity">
    <text evidence="4 9">Belongs to the UbiA prenyltransferase family.</text>
</comment>
<dbReference type="RefSeq" id="XP_043038852.1">
    <property type="nucleotide sequence ID" value="XM_043189581.1"/>
</dbReference>
<comment type="function">
    <text evidence="9">Catalyzes the prenylation of para-hydroxybenzoate (PHB) with an all-trans polyprenyl group. Mediates the second step in the final reaction sequence of coenzyme Q (CoQ) biosynthesis, which is the condensation of the polyisoprenoid side chain with PHB, generating the first membrane-bound Q intermediate.</text>
</comment>
<dbReference type="FunFam" id="1.20.120.1780:FF:000001">
    <property type="entry name" value="4-hydroxybenzoate octaprenyltransferase"/>
    <property type="match status" value="1"/>
</dbReference>
<dbReference type="EMBL" id="MU250537">
    <property type="protein sequence ID" value="KAG7445352.1"/>
    <property type="molecule type" value="Genomic_DNA"/>
</dbReference>
<dbReference type="PANTHER" id="PTHR11048">
    <property type="entry name" value="PRENYLTRANSFERASES"/>
    <property type="match status" value="1"/>
</dbReference>
<dbReference type="FunFam" id="1.10.357.140:FF:000008">
    <property type="entry name" value="4-hydroxybenzoate octaprenyltransferase"/>
    <property type="match status" value="1"/>
</dbReference>
<evidence type="ECO:0000256" key="9">
    <source>
        <dbReference type="HAMAP-Rule" id="MF_03189"/>
    </source>
</evidence>
<evidence type="ECO:0000256" key="6">
    <source>
        <dbReference type="ARBA" id="ARBA00022692"/>
    </source>
</evidence>
<dbReference type="GO" id="GO:0006744">
    <property type="term" value="P:ubiquinone biosynthetic process"/>
    <property type="evidence" value="ECO:0007669"/>
    <property type="project" value="UniProtKB-UniRule"/>
</dbReference>
<dbReference type="OrthoDB" id="18170at2759"/>
<name>A0A9P7VR88_9AGAR</name>
<evidence type="ECO:0000256" key="4">
    <source>
        <dbReference type="ARBA" id="ARBA00005985"/>
    </source>
</evidence>
<evidence type="ECO:0000256" key="3">
    <source>
        <dbReference type="ARBA" id="ARBA00005179"/>
    </source>
</evidence>
<dbReference type="HAMAP" id="MF_01635">
    <property type="entry name" value="UbiA"/>
    <property type="match status" value="1"/>
</dbReference>
<dbReference type="CDD" id="cd13959">
    <property type="entry name" value="PT_UbiA_COQ2"/>
    <property type="match status" value="1"/>
</dbReference>
<keyword evidence="6 9" id="KW-0812">Transmembrane</keyword>
<feature type="transmembrane region" description="Helical" evidence="9">
    <location>
        <begin position="54"/>
        <end position="75"/>
    </location>
</feature>
<keyword evidence="9" id="KW-0414">Isoprene biosynthesis</keyword>